<keyword evidence="8" id="KW-0238">DNA-binding</keyword>
<dbReference type="InterPro" id="IPR014016">
    <property type="entry name" value="UvrD-like_ATP-bd"/>
</dbReference>
<evidence type="ECO:0000313" key="17">
    <source>
        <dbReference type="EMBL" id="GAA4968617.1"/>
    </source>
</evidence>
<dbReference type="InterPro" id="IPR000212">
    <property type="entry name" value="DNA_helicase_UvrD/REP"/>
</dbReference>
<comment type="catalytic activity">
    <reaction evidence="13">
        <text>ATP + H2O = ADP + phosphate + H(+)</text>
        <dbReference type="Rhea" id="RHEA:13065"/>
        <dbReference type="ChEBI" id="CHEBI:15377"/>
        <dbReference type="ChEBI" id="CHEBI:15378"/>
        <dbReference type="ChEBI" id="CHEBI:30616"/>
        <dbReference type="ChEBI" id="CHEBI:43474"/>
        <dbReference type="ChEBI" id="CHEBI:456216"/>
        <dbReference type="EC" id="5.6.2.4"/>
    </reaction>
</comment>
<feature type="binding site" evidence="14">
    <location>
        <begin position="17"/>
        <end position="24"/>
    </location>
    <ligand>
        <name>ATP</name>
        <dbReference type="ChEBI" id="CHEBI:30616"/>
    </ligand>
</feature>
<dbReference type="Gene3D" id="3.90.320.10">
    <property type="match status" value="1"/>
</dbReference>
<keyword evidence="5 14" id="KW-0347">Helicase</keyword>
<keyword evidence="6" id="KW-0269">Exonuclease</keyword>
<accession>A0ABP9HDP5</accession>
<protein>
    <recommendedName>
        <fullName evidence="12">DNA 3'-5' helicase</fullName>
        <ecNumber evidence="12">5.6.2.4</ecNumber>
    </recommendedName>
</protein>
<evidence type="ECO:0000256" key="2">
    <source>
        <dbReference type="ARBA" id="ARBA00022741"/>
    </source>
</evidence>
<evidence type="ECO:0000313" key="18">
    <source>
        <dbReference type="Proteomes" id="UP001501692"/>
    </source>
</evidence>
<dbReference type="PROSITE" id="PS51198">
    <property type="entry name" value="UVRD_HELICASE_ATP_BIND"/>
    <property type="match status" value="1"/>
</dbReference>
<dbReference type="Pfam" id="PF00580">
    <property type="entry name" value="UvrD-helicase"/>
    <property type="match status" value="1"/>
</dbReference>
<dbReference type="InterPro" id="IPR027417">
    <property type="entry name" value="P-loop_NTPase"/>
</dbReference>
<name>A0ABP9HDP5_9FLAO</name>
<keyword evidence="2 14" id="KW-0547">Nucleotide-binding</keyword>
<evidence type="ECO:0000256" key="1">
    <source>
        <dbReference type="ARBA" id="ARBA00022722"/>
    </source>
</evidence>
<reference evidence="18" key="1">
    <citation type="journal article" date="2019" name="Int. J. Syst. Evol. Microbiol.">
        <title>The Global Catalogue of Microorganisms (GCM) 10K type strain sequencing project: providing services to taxonomists for standard genome sequencing and annotation.</title>
        <authorList>
            <consortium name="The Broad Institute Genomics Platform"/>
            <consortium name="The Broad Institute Genome Sequencing Center for Infectious Disease"/>
            <person name="Wu L."/>
            <person name="Ma J."/>
        </authorList>
    </citation>
    <scope>NUCLEOTIDE SEQUENCE [LARGE SCALE GENOMIC DNA]</scope>
    <source>
        <strain evidence="18">JCM 18287</strain>
    </source>
</reference>
<evidence type="ECO:0000256" key="11">
    <source>
        <dbReference type="ARBA" id="ARBA00034617"/>
    </source>
</evidence>
<comment type="catalytic activity">
    <reaction evidence="11">
        <text>Couples ATP hydrolysis with the unwinding of duplex DNA by translocating in the 3'-5' direction.</text>
        <dbReference type="EC" id="5.6.2.4"/>
    </reaction>
</comment>
<evidence type="ECO:0000256" key="10">
    <source>
        <dbReference type="ARBA" id="ARBA00023235"/>
    </source>
</evidence>
<feature type="domain" description="UvrD-like helicase ATP-binding" evidence="15">
    <location>
        <begin position="1"/>
        <end position="473"/>
    </location>
</feature>
<keyword evidence="7 14" id="KW-0067">ATP-binding</keyword>
<evidence type="ECO:0000256" key="13">
    <source>
        <dbReference type="ARBA" id="ARBA00048988"/>
    </source>
</evidence>
<evidence type="ECO:0000256" key="12">
    <source>
        <dbReference type="ARBA" id="ARBA00034808"/>
    </source>
</evidence>
<evidence type="ECO:0000256" key="5">
    <source>
        <dbReference type="ARBA" id="ARBA00022806"/>
    </source>
</evidence>
<organism evidence="17 18">
    <name type="scientific">Algibacter aquimarinus</name>
    <dbReference type="NCBI Taxonomy" id="1136748"/>
    <lineage>
        <taxon>Bacteria</taxon>
        <taxon>Pseudomonadati</taxon>
        <taxon>Bacteroidota</taxon>
        <taxon>Flavobacteriia</taxon>
        <taxon>Flavobacteriales</taxon>
        <taxon>Flavobacteriaceae</taxon>
        <taxon>Algibacter</taxon>
    </lineage>
</organism>
<dbReference type="Pfam" id="PF12705">
    <property type="entry name" value="PDDEXK_1"/>
    <property type="match status" value="1"/>
</dbReference>
<evidence type="ECO:0000256" key="3">
    <source>
        <dbReference type="ARBA" id="ARBA00022763"/>
    </source>
</evidence>
<evidence type="ECO:0000259" key="16">
    <source>
        <dbReference type="PROSITE" id="PS51217"/>
    </source>
</evidence>
<evidence type="ECO:0000256" key="14">
    <source>
        <dbReference type="PROSITE-ProRule" id="PRU00560"/>
    </source>
</evidence>
<dbReference type="EC" id="5.6.2.4" evidence="12"/>
<evidence type="ECO:0000256" key="9">
    <source>
        <dbReference type="ARBA" id="ARBA00023204"/>
    </source>
</evidence>
<evidence type="ECO:0000256" key="6">
    <source>
        <dbReference type="ARBA" id="ARBA00022839"/>
    </source>
</evidence>
<dbReference type="SUPFAM" id="SSF52540">
    <property type="entry name" value="P-loop containing nucleoside triphosphate hydrolases"/>
    <property type="match status" value="1"/>
</dbReference>
<sequence length="1051" mass="121146">MQILPMQKTHAFTIYDASAGSGKTFTLVKEYLKILFKSNNQYLFKNILAITFTNKAVAEMKDRIIDTLKEFSEPAAIENPSSMFKAICNDLDIEPETLHKKAKNLLNTIVHNYAAFDISTIDGFTHKLIRTFAHDLKLPLNFEVELDQDSLLNEAVDSLINKAGTDKELTKVLVDFAIEKADDDKSWDVAFDFNKIAKLLVKENDIPFIEKLKDKTLDDFKVLKNHLKSEIISFEKQIIEEAQSILTLIEEAGLEFNDFSRSSLPKHFQNLANKKFDIKFDLIWQADLLENNSLYPKKVSNDVASIINQIQPQLIKAFKNTKQFVFHLKFLNAFYNNVTPLSVLNAINKELNTLKEEQNKMLISEFNSIISKEIAAQPTPFIYERIGEKFNHYFIDEFQDTSVMQWGNLIPLLGNSLSTETGSAMLVGDAKQAIYRWRGGKAEQFINLFNKTNQPFPFILQHIKNLPSNYRSFKEIVNFNNGFFKFLANQVFDKEDYKTLYENSTQNITKNDSGYVELSFLDVEKDDDRDELFSEQVLTTINICLEKGYHLEDICVLVRKKKEGIAVANYLSQHRIPIISSETLLIYNASEVAFINNVLALLIQPKNSEIKILVLNFLTTLFKIDNKHAFFSAHLDLSLPDLFKSFEAYNIYIKSENLLQLPLYDLAETIVRSFNLVENSNAYIQFYLDIALDFSQKKGSDISGFLEYFEKKKESLSIVSPKGQNAIQIMTIHKSKGLEFPVVIFPYADLNIYEDIEPKEWFELNSEKYNNFSHTLLNYNKDFEYFGDEGLNIFNKHQSELELDSINLLYVALTRAVEQLYILSKKDVSAKGEVNSKKYSGLLISYLQYLGLWNNTELKYSFGSSKRTIQSKIPLKETVTQHQFISTSKEEHNIKVVTKSGFLWDTNQKDAIEKGNLIHNIMSEIYTKSDVDGVIENFIRNSIITQEQATELKSIILQIVNHSKLEGYYNSNDTIYNEHDIISKNGVFLRPDRVNISSQKEAVIIDYKTGLEDKEHKQQLQLYQDVLEDMNIPVKKKLLIYINDDILVKDI</sequence>
<gene>
    <name evidence="17" type="ORF">GCM10023315_17790</name>
</gene>
<keyword evidence="18" id="KW-1185">Reference proteome</keyword>
<evidence type="ECO:0000256" key="8">
    <source>
        <dbReference type="ARBA" id="ARBA00023125"/>
    </source>
</evidence>
<dbReference type="PROSITE" id="PS51217">
    <property type="entry name" value="UVRD_HELICASE_CTER"/>
    <property type="match status" value="1"/>
</dbReference>
<keyword evidence="9" id="KW-0234">DNA repair</keyword>
<dbReference type="InterPro" id="IPR011604">
    <property type="entry name" value="PDDEXK-like_dom_sf"/>
</dbReference>
<dbReference type="PANTHER" id="PTHR11070">
    <property type="entry name" value="UVRD / RECB / PCRA DNA HELICASE FAMILY MEMBER"/>
    <property type="match status" value="1"/>
</dbReference>
<dbReference type="Gene3D" id="1.10.3170.10">
    <property type="entry name" value="Recbcd, chain B, domain 2"/>
    <property type="match status" value="1"/>
</dbReference>
<comment type="caution">
    <text evidence="17">The sequence shown here is derived from an EMBL/GenBank/DDBJ whole genome shotgun (WGS) entry which is preliminary data.</text>
</comment>
<evidence type="ECO:0000256" key="4">
    <source>
        <dbReference type="ARBA" id="ARBA00022801"/>
    </source>
</evidence>
<dbReference type="EMBL" id="BAABJK010000004">
    <property type="protein sequence ID" value="GAA4968617.1"/>
    <property type="molecule type" value="Genomic_DNA"/>
</dbReference>
<dbReference type="Proteomes" id="UP001501692">
    <property type="component" value="Unassembled WGS sequence"/>
</dbReference>
<dbReference type="Pfam" id="PF13361">
    <property type="entry name" value="UvrD_C"/>
    <property type="match status" value="2"/>
</dbReference>
<dbReference type="Gene3D" id="3.40.50.300">
    <property type="entry name" value="P-loop containing nucleotide triphosphate hydrolases"/>
    <property type="match status" value="3"/>
</dbReference>
<feature type="domain" description="UvrD-like helicase C-terminal" evidence="16">
    <location>
        <begin position="474"/>
        <end position="737"/>
    </location>
</feature>
<dbReference type="PANTHER" id="PTHR11070:SF67">
    <property type="entry name" value="DNA 3'-5' HELICASE"/>
    <property type="match status" value="1"/>
</dbReference>
<keyword evidence="1" id="KW-0540">Nuclease</keyword>
<keyword evidence="4 14" id="KW-0378">Hydrolase</keyword>
<evidence type="ECO:0000256" key="7">
    <source>
        <dbReference type="ARBA" id="ARBA00022840"/>
    </source>
</evidence>
<keyword evidence="3" id="KW-0227">DNA damage</keyword>
<proteinExistence type="predicted"/>
<keyword evidence="10" id="KW-0413">Isomerase</keyword>
<evidence type="ECO:0000259" key="15">
    <source>
        <dbReference type="PROSITE" id="PS51198"/>
    </source>
</evidence>
<dbReference type="InterPro" id="IPR014017">
    <property type="entry name" value="DNA_helicase_UvrD-like_C"/>
</dbReference>
<dbReference type="InterPro" id="IPR038726">
    <property type="entry name" value="PDDEXK_AddAB-type"/>
</dbReference>